<feature type="domain" description="PPM-type phosphatase" evidence="1">
    <location>
        <begin position="11"/>
        <end position="212"/>
    </location>
</feature>
<name>A0A4Z7BDB4_VIBPH</name>
<evidence type="ECO:0000313" key="4">
    <source>
        <dbReference type="Proteomes" id="UP000464718"/>
    </source>
</evidence>
<reference evidence="2" key="1">
    <citation type="journal article" date="2018" name="Genome Biol.">
        <title>SKESA: strategic k-mer extension for scrupulous assemblies.</title>
        <authorList>
            <person name="Souvorov A."/>
            <person name="Agarwala R."/>
            <person name="Lipman D.J."/>
        </authorList>
    </citation>
    <scope>NUCLEOTIDE SEQUENCE</scope>
    <source>
        <strain evidence="2">1930</strain>
    </source>
</reference>
<dbReference type="RefSeq" id="WP_025788272.1">
    <property type="nucleotide sequence ID" value="NZ_CP034299.1"/>
</dbReference>
<accession>A0A4Z7BDB4</accession>
<dbReference type="Gene3D" id="3.60.40.10">
    <property type="entry name" value="PPM-type phosphatase domain"/>
    <property type="match status" value="1"/>
</dbReference>
<dbReference type="AlphaFoldDB" id="A0A4Z7BDB4"/>
<evidence type="ECO:0000259" key="1">
    <source>
        <dbReference type="Pfam" id="PF13672"/>
    </source>
</evidence>
<gene>
    <name evidence="3" type="ORF">EHC69_23345</name>
    <name evidence="2" type="ORF">I7278_05105</name>
</gene>
<dbReference type="InterPro" id="IPR001932">
    <property type="entry name" value="PPM-type_phosphatase-like_dom"/>
</dbReference>
<dbReference type="Proteomes" id="UP000464718">
    <property type="component" value="Chromosome ii"/>
</dbReference>
<dbReference type="InterPro" id="IPR036457">
    <property type="entry name" value="PPM-type-like_dom_sf"/>
</dbReference>
<evidence type="ECO:0000313" key="2">
    <source>
        <dbReference type="EMBL" id="HAS6676186.1"/>
    </source>
</evidence>
<reference evidence="3 4" key="2">
    <citation type="submission" date="2018-12" db="EMBL/GenBank/DDBJ databases">
        <title>Genomic insights into the evolutionary origins and pathogenicity of five Vibrio parahaemolyticus strains isolated from the shrimp with acute hepatopancreatic necrosis disease (AHPND).</title>
        <authorList>
            <person name="Yang Q."/>
            <person name="Dong X."/>
            <person name="Xie G."/>
            <person name="Fu S."/>
            <person name="Zou P."/>
            <person name="Sun J."/>
            <person name="Wang Y."/>
            <person name="Huang J."/>
        </authorList>
    </citation>
    <scope>NUCLEOTIDE SEQUENCE [LARGE SCALE GENOMIC DNA]</scope>
    <source>
        <strain evidence="3 4">20160303005-1</strain>
    </source>
</reference>
<dbReference type="EMBL" id="CP034299">
    <property type="protein sequence ID" value="QHH12219.1"/>
    <property type="molecule type" value="Genomic_DNA"/>
</dbReference>
<proteinExistence type="predicted"/>
<reference evidence="2" key="3">
    <citation type="submission" date="2019-12" db="EMBL/GenBank/DDBJ databases">
        <authorList>
            <consortium name="NCBI Pathogen Detection Project"/>
        </authorList>
    </citation>
    <scope>NUCLEOTIDE SEQUENCE</scope>
    <source>
        <strain evidence="2">1930</strain>
    </source>
</reference>
<organism evidence="2">
    <name type="scientific">Vibrio parahaemolyticus</name>
    <dbReference type="NCBI Taxonomy" id="670"/>
    <lineage>
        <taxon>Bacteria</taxon>
        <taxon>Pseudomonadati</taxon>
        <taxon>Pseudomonadota</taxon>
        <taxon>Gammaproteobacteria</taxon>
        <taxon>Vibrionales</taxon>
        <taxon>Vibrionaceae</taxon>
        <taxon>Vibrio</taxon>
    </lineage>
</organism>
<dbReference type="SUPFAM" id="SSF81606">
    <property type="entry name" value="PP2C-like"/>
    <property type="match status" value="1"/>
</dbReference>
<evidence type="ECO:0000313" key="3">
    <source>
        <dbReference type="EMBL" id="QHH12219.1"/>
    </source>
</evidence>
<dbReference type="EMBL" id="DACQKT010000002">
    <property type="protein sequence ID" value="HAS6676186.1"/>
    <property type="molecule type" value="Genomic_DNA"/>
</dbReference>
<sequence length="233" mass="26011">MKLLATATSVVGPAHLQDNIPNQDAVLVHGINKGMCISVCDGLGSRKLSHKGSKQATKVVRSVLREMVDVANLSPLSISQQAQKRWLEIYNNEYLQYETTCLWAWSNNKGQIKAAQVGDGLLLVRSHGQFSAVTPQRDGFGNQTQTLSRAKGFDWSTIECSLTLPGDGVLLMSDGVSDDLIPEHLEAFFDVIYKQLKRTNKRRCKRWLTKELNEWTTPRHGDDKSIAGIFRID</sequence>
<dbReference type="Pfam" id="PF13672">
    <property type="entry name" value="PP2C_2"/>
    <property type="match status" value="1"/>
</dbReference>
<dbReference type="Proteomes" id="UP000856022">
    <property type="component" value="Unassembled WGS sequence"/>
</dbReference>
<protein>
    <submittedName>
        <fullName evidence="3">Protein phosphatase 2C domain-containing protein</fullName>
    </submittedName>
    <submittedName>
        <fullName evidence="2">SpoIIE family protein phosphatase</fullName>
    </submittedName>
</protein>